<evidence type="ECO:0000256" key="2">
    <source>
        <dbReference type="ARBA" id="ARBA00011016"/>
    </source>
</evidence>
<keyword evidence="4" id="KW-0130">Cell adhesion</keyword>
<evidence type="ECO:0000313" key="9">
    <source>
        <dbReference type="Proteomes" id="UP000770717"/>
    </source>
</evidence>
<comment type="similarity">
    <text evidence="2">Belongs to the mesothelin family.</text>
</comment>
<proteinExistence type="inferred from homology"/>
<dbReference type="Pfam" id="PF06060">
    <property type="entry name" value="Mesothelin"/>
    <property type="match status" value="1"/>
</dbReference>
<comment type="subcellular location">
    <subcellularLocation>
        <location evidence="1">Membrane</location>
    </subcellularLocation>
</comment>
<organism evidence="8 9">
    <name type="scientific">Eleutherodactylus coqui</name>
    <name type="common">Puerto Rican coqui</name>
    <dbReference type="NCBI Taxonomy" id="57060"/>
    <lineage>
        <taxon>Eukaryota</taxon>
        <taxon>Metazoa</taxon>
        <taxon>Chordata</taxon>
        <taxon>Craniata</taxon>
        <taxon>Vertebrata</taxon>
        <taxon>Euteleostomi</taxon>
        <taxon>Amphibia</taxon>
        <taxon>Batrachia</taxon>
        <taxon>Anura</taxon>
        <taxon>Neobatrachia</taxon>
        <taxon>Hyloidea</taxon>
        <taxon>Eleutherodactylidae</taxon>
        <taxon>Eleutherodactylinae</taxon>
        <taxon>Eleutherodactylus</taxon>
        <taxon>Eleutherodactylus</taxon>
    </lineage>
</organism>
<keyword evidence="7" id="KW-1133">Transmembrane helix</keyword>
<evidence type="ECO:0000256" key="7">
    <source>
        <dbReference type="SAM" id="Phobius"/>
    </source>
</evidence>
<dbReference type="GO" id="GO:0007160">
    <property type="term" value="P:cell-matrix adhesion"/>
    <property type="evidence" value="ECO:0007669"/>
    <property type="project" value="TreeGrafter"/>
</dbReference>
<dbReference type="InterPro" id="IPR026664">
    <property type="entry name" value="Stereocilin-rel"/>
</dbReference>
<dbReference type="PANTHER" id="PTHR23412:SF20">
    <property type="match status" value="1"/>
</dbReference>
<evidence type="ECO:0000256" key="1">
    <source>
        <dbReference type="ARBA" id="ARBA00004370"/>
    </source>
</evidence>
<keyword evidence="6" id="KW-0325">Glycoprotein</keyword>
<protein>
    <recommendedName>
        <fullName evidence="10">Otoancorin</fullName>
    </recommendedName>
</protein>
<gene>
    <name evidence="8" type="ORF">GDO78_020252</name>
</gene>
<keyword evidence="7" id="KW-0812">Transmembrane</keyword>
<dbReference type="EMBL" id="WNTK01004797">
    <property type="protein sequence ID" value="KAG9464251.1"/>
    <property type="molecule type" value="Genomic_DNA"/>
</dbReference>
<dbReference type="GO" id="GO:0016020">
    <property type="term" value="C:membrane"/>
    <property type="evidence" value="ECO:0007669"/>
    <property type="project" value="UniProtKB-SubCell"/>
</dbReference>
<comment type="caution">
    <text evidence="8">The sequence shown here is derived from an EMBL/GenBank/DDBJ whole genome shotgun (WGS) entry which is preliminary data.</text>
</comment>
<keyword evidence="9" id="KW-1185">Reference proteome</keyword>
<evidence type="ECO:0000256" key="5">
    <source>
        <dbReference type="ARBA" id="ARBA00023136"/>
    </source>
</evidence>
<keyword evidence="3" id="KW-0732">Signal</keyword>
<name>A0A8J6BBP9_ELECQ</name>
<dbReference type="OrthoDB" id="9909579at2759"/>
<dbReference type="Gene3D" id="1.20.970.40">
    <property type="match status" value="1"/>
</dbReference>
<dbReference type="Proteomes" id="UP000770717">
    <property type="component" value="Unassembled WGS sequence"/>
</dbReference>
<accession>A0A8J6BBP9</accession>
<feature type="transmembrane region" description="Helical" evidence="7">
    <location>
        <begin position="757"/>
        <end position="776"/>
    </location>
</feature>
<evidence type="ECO:0000256" key="4">
    <source>
        <dbReference type="ARBA" id="ARBA00022889"/>
    </source>
</evidence>
<evidence type="ECO:0000313" key="8">
    <source>
        <dbReference type="EMBL" id="KAG9464251.1"/>
    </source>
</evidence>
<dbReference type="AlphaFoldDB" id="A0A8J6BBP9"/>
<dbReference type="PANTHER" id="PTHR23412">
    <property type="entry name" value="STEREOCILIN RELATED"/>
    <property type="match status" value="1"/>
</dbReference>
<dbReference type="InterPro" id="IPR010335">
    <property type="entry name" value="Mesothelin"/>
</dbReference>
<evidence type="ECO:0000256" key="3">
    <source>
        <dbReference type="ARBA" id="ARBA00022729"/>
    </source>
</evidence>
<dbReference type="GO" id="GO:0009986">
    <property type="term" value="C:cell surface"/>
    <property type="evidence" value="ECO:0007669"/>
    <property type="project" value="TreeGrafter"/>
</dbReference>
<keyword evidence="5 7" id="KW-0472">Membrane</keyword>
<evidence type="ECO:0000256" key="6">
    <source>
        <dbReference type="ARBA" id="ARBA00023180"/>
    </source>
</evidence>
<reference evidence="8" key="1">
    <citation type="thesis" date="2020" institute="ProQuest LLC" country="789 East Eisenhower Parkway, Ann Arbor, MI, USA">
        <title>Comparative Genomics and Chromosome Evolution.</title>
        <authorList>
            <person name="Mudd A.B."/>
        </authorList>
    </citation>
    <scope>NUCLEOTIDE SEQUENCE</scope>
    <source>
        <strain evidence="8">HN-11 Male</strain>
        <tissue evidence="8">Kidney and liver</tissue>
    </source>
</reference>
<sequence length="777" mass="84667">MCNYSNNSTVDKDALPGLLSSVPEITSQVLTSLGSLAVGLSTSTILQITNGSILLTSMSTLSATTGWSVTQASAIVIKVIQNNYQVTVENLEKLRSLVIGLPSSKINNLTSKDILSLSGNLTFTTYMEQAPVALRQRFVQRVIQASSAQSIFLSVPANLASAIPASNLVATTLNISQINRMKWTRRQAQVFFQTLLIQNTNYSILSSNILQGFTCGAAKNLNEAQFVNLIKSMTGKLVNLESSQLNCLAKRLSMNGAPADFASYPNDVLLYLGPYTKPSVCADYFTLVGKANIDQLAQGSVRRTSLLSSARRCLSISNTGRIAKETLQKLGNLVCDLTAQEILNSDSYILKALKNCSSFTDSQRSGILQKLKAIYGAPSTWTVSSMDQIGSLASSIEGTTLRLIDKIVRRQFFPGFLTAIKIQYKKLFTFVMSQLKVSLRLATRAAPDCEELTTDMIAKQKEYIVVTYTAVQLDTCLSNKTLRDNLETLGSLAFDNDQLKVLKNKLDTVFPTTVPELYLLQMGNIASMYSTKEISQWNITAVDTLAAVLGGASWATNDSKINALVTQYLRSSNVTFDGTALSVLAPYICGINETLIRKIPANELRNSIEPLDLSTCTQGNKDLLYSKMKAAYSSYESSSNAYFQIMRTVLGGAPSQDLVVFAKGLSEMDLTTFTGLNPAEVKKLNAENIKNLIGINFLDINMISRSTVLQAWVSAKTQTEVNKLGLNATGGVRETLPDGFIVISPVTETSGASSLKFTYLLYFFTIGVIFSINNLFL</sequence>
<evidence type="ECO:0008006" key="10">
    <source>
        <dbReference type="Google" id="ProtNLM"/>
    </source>
</evidence>